<reference evidence="1 2" key="1">
    <citation type="submission" date="2018-06" db="EMBL/GenBank/DDBJ databases">
        <authorList>
            <consortium name="Pathogen Informatics"/>
            <person name="Doyle S."/>
        </authorList>
    </citation>
    <scope>NUCLEOTIDE SEQUENCE [LARGE SCALE GENOMIC DNA]</scope>
    <source>
        <strain evidence="1 2">NCTC8782</strain>
    </source>
</reference>
<sequence length="167" mass="18649">MTDNQGLSPTEVEALFTETFTTHSSTTPTQVTNTIEQMFDSLVPYFTEVTHPQKRSRHPKVLTFTTDHKQMWAYLRSQQSEIAGCVMFDLSCAARDLGMTQKRVITVIGDLENAGWIICRDIGNPGTGTYQITIQDIETIVSLCSSITYAQPTTLTMDALRGARLLH</sequence>
<accession>A0A9Q8E9E7</accession>
<dbReference type="RefSeq" id="WP_008324552.1">
    <property type="nucleotide sequence ID" value="NZ_UIGT01000001.1"/>
</dbReference>
<proteinExistence type="predicted"/>
<gene>
    <name evidence="1" type="ORF">NCTC8782_03151</name>
</gene>
<name>A0A9Q8E9E7_9ENTR</name>
<dbReference type="Proteomes" id="UP000255286">
    <property type="component" value="Unassembled WGS sequence"/>
</dbReference>
<protein>
    <submittedName>
        <fullName evidence="1">Uncharacterized protein</fullName>
    </submittedName>
</protein>
<evidence type="ECO:0000313" key="2">
    <source>
        <dbReference type="Proteomes" id="UP000255286"/>
    </source>
</evidence>
<comment type="caution">
    <text evidence="1">The sequence shown here is derived from an EMBL/GenBank/DDBJ whole genome shotgun (WGS) entry which is preliminary data.</text>
</comment>
<organism evidence="1 2">
    <name type="scientific">Citrobacter youngae</name>
    <dbReference type="NCBI Taxonomy" id="133448"/>
    <lineage>
        <taxon>Bacteria</taxon>
        <taxon>Pseudomonadati</taxon>
        <taxon>Pseudomonadota</taxon>
        <taxon>Gammaproteobacteria</taxon>
        <taxon>Enterobacterales</taxon>
        <taxon>Enterobacteriaceae</taxon>
        <taxon>Citrobacter</taxon>
        <taxon>Citrobacter freundii complex</taxon>
    </lineage>
</organism>
<dbReference type="AlphaFoldDB" id="A0A9Q8E9E7"/>
<evidence type="ECO:0000313" key="1">
    <source>
        <dbReference type="EMBL" id="SUX80555.1"/>
    </source>
</evidence>
<dbReference type="EMBL" id="UIGT01000001">
    <property type="protein sequence ID" value="SUX80555.1"/>
    <property type="molecule type" value="Genomic_DNA"/>
</dbReference>